<evidence type="ECO:0000256" key="11">
    <source>
        <dbReference type="ARBA" id="ARBA00023136"/>
    </source>
</evidence>
<dbReference type="Gene3D" id="3.90.550.50">
    <property type="match status" value="1"/>
</dbReference>
<organism evidence="14 15">
    <name type="scientific">Hymenolepis diminuta</name>
    <name type="common">Rat tapeworm</name>
    <dbReference type="NCBI Taxonomy" id="6216"/>
    <lineage>
        <taxon>Eukaryota</taxon>
        <taxon>Metazoa</taxon>
        <taxon>Spiralia</taxon>
        <taxon>Lophotrochozoa</taxon>
        <taxon>Platyhelminthes</taxon>
        <taxon>Cestoda</taxon>
        <taxon>Eucestoda</taxon>
        <taxon>Cyclophyllidea</taxon>
        <taxon>Hymenolepididae</taxon>
        <taxon>Hymenolepis</taxon>
    </lineage>
</organism>
<evidence type="ECO:0000256" key="5">
    <source>
        <dbReference type="ARBA" id="ARBA00022676"/>
    </source>
</evidence>
<evidence type="ECO:0000256" key="6">
    <source>
        <dbReference type="ARBA" id="ARBA00022679"/>
    </source>
</evidence>
<evidence type="ECO:0000256" key="4">
    <source>
        <dbReference type="ARBA" id="ARBA00012557"/>
    </source>
</evidence>
<feature type="transmembrane region" description="Helical" evidence="12">
    <location>
        <begin position="12"/>
        <end position="31"/>
    </location>
</feature>
<evidence type="ECO:0000259" key="13">
    <source>
        <dbReference type="Pfam" id="PF02434"/>
    </source>
</evidence>
<evidence type="ECO:0000256" key="7">
    <source>
        <dbReference type="ARBA" id="ARBA00022692"/>
    </source>
</evidence>
<gene>
    <name evidence="14" type="ORF">WMSIL1_LOCUS9706</name>
</gene>
<evidence type="ECO:0000256" key="2">
    <source>
        <dbReference type="ARBA" id="ARBA00004922"/>
    </source>
</evidence>
<protein>
    <recommendedName>
        <fullName evidence="4">N-acetylgalactosaminide beta-1,3-galactosyltransferase</fullName>
        <ecNumber evidence="4">2.4.1.122</ecNumber>
    </recommendedName>
</protein>
<feature type="domain" description="Fringe-like glycosyltransferase" evidence="13">
    <location>
        <begin position="81"/>
        <end position="258"/>
    </location>
</feature>
<keyword evidence="11 12" id="KW-0472">Membrane</keyword>
<keyword evidence="6" id="KW-0808">Transferase</keyword>
<dbReference type="PANTHER" id="PTHR23033">
    <property type="entry name" value="BETA1,3-GALACTOSYLTRANSFERASE"/>
    <property type="match status" value="1"/>
</dbReference>
<sequence length="344" mass="40012">MRFIRPLFPGNSPVHIFFLGALVGMFSFWILDIRRSSEQLIVRNIYDFDDYVKPQKFHNDPETGHHEGEDILAADLAKKVRVFVFVLTSPRNKMTKAIPVKTTWARRFDGYLFISSENDKDLPAIRAVESESRDNLWEKTRQGLIHAYQAEIDKYDYFMKADDDTFVIVENLRYLLAGKNPNEPFLMGRRFKTFIKQGYTSGGAGYVLSRAGLRLIAEGMIREISGCRKHYGPEDVNLGKCAEAVGVQIHDSLDEHQQEVFHPFRPTSMFNKGFMDRISWIHAYNYFPVKTGLDCCSDHTVSFHYVNPSEMYALEFLIYHLYPYGITRDIKQYEKARQLRNSQK</sequence>
<evidence type="ECO:0000256" key="3">
    <source>
        <dbReference type="ARBA" id="ARBA00006462"/>
    </source>
</evidence>
<accession>A0A564YUR4</accession>
<dbReference type="EMBL" id="CABIJS010000410">
    <property type="protein sequence ID" value="VUZ51001.1"/>
    <property type="molecule type" value="Genomic_DNA"/>
</dbReference>
<comment type="pathway">
    <text evidence="2">Protein modification; protein glycosylation.</text>
</comment>
<evidence type="ECO:0000313" key="14">
    <source>
        <dbReference type="EMBL" id="VUZ51001.1"/>
    </source>
</evidence>
<dbReference type="InterPro" id="IPR026050">
    <property type="entry name" value="C1GALT1/C1GALT1_chp1"/>
</dbReference>
<keyword evidence="8" id="KW-0547">Nucleotide-binding</keyword>
<dbReference type="GO" id="GO:0016020">
    <property type="term" value="C:membrane"/>
    <property type="evidence" value="ECO:0007669"/>
    <property type="project" value="UniProtKB-SubCell"/>
</dbReference>
<dbReference type="Proteomes" id="UP000321570">
    <property type="component" value="Unassembled WGS sequence"/>
</dbReference>
<dbReference type="AlphaFoldDB" id="A0A564YUR4"/>
<keyword evidence="10 12" id="KW-1133">Transmembrane helix</keyword>
<dbReference type="EC" id="2.4.1.122" evidence="4"/>
<evidence type="ECO:0000256" key="1">
    <source>
        <dbReference type="ARBA" id="ARBA00004606"/>
    </source>
</evidence>
<dbReference type="GO" id="GO:0000166">
    <property type="term" value="F:nucleotide binding"/>
    <property type="evidence" value="ECO:0007669"/>
    <property type="project" value="UniProtKB-KW"/>
</dbReference>
<dbReference type="PANTHER" id="PTHR23033:SF14">
    <property type="entry name" value="GLYCOPROTEIN-N-ACETYLGALACTOSAMINE 3-BETA-GALACTOSYLTRANSFERASE 1-RELATED"/>
    <property type="match status" value="1"/>
</dbReference>
<proteinExistence type="inferred from homology"/>
<evidence type="ECO:0000256" key="12">
    <source>
        <dbReference type="SAM" id="Phobius"/>
    </source>
</evidence>
<dbReference type="GO" id="GO:0016263">
    <property type="term" value="F:glycoprotein-N-acetylgalactosamine 3-beta-galactosyltransferase activity"/>
    <property type="evidence" value="ECO:0007669"/>
    <property type="project" value="UniProtKB-EC"/>
</dbReference>
<comment type="similarity">
    <text evidence="3">Belongs to the glycosyltransferase 31 family. Beta3-Gal-T subfamily.</text>
</comment>
<name>A0A564YUR4_HYMDI</name>
<evidence type="ECO:0000313" key="15">
    <source>
        <dbReference type="Proteomes" id="UP000321570"/>
    </source>
</evidence>
<comment type="subcellular location">
    <subcellularLocation>
        <location evidence="1">Membrane</location>
        <topology evidence="1">Single-pass type II membrane protein</topology>
    </subcellularLocation>
</comment>
<keyword evidence="7 12" id="KW-0812">Transmembrane</keyword>
<evidence type="ECO:0000256" key="10">
    <source>
        <dbReference type="ARBA" id="ARBA00022989"/>
    </source>
</evidence>
<reference evidence="14 15" key="1">
    <citation type="submission" date="2019-07" db="EMBL/GenBank/DDBJ databases">
        <authorList>
            <person name="Jastrzebski P J."/>
            <person name="Paukszto L."/>
            <person name="Jastrzebski P J."/>
        </authorList>
    </citation>
    <scope>NUCLEOTIDE SEQUENCE [LARGE SCALE GENOMIC DNA]</scope>
    <source>
        <strain evidence="14 15">WMS-il1</strain>
    </source>
</reference>
<keyword evidence="9" id="KW-0735">Signal-anchor</keyword>
<dbReference type="InterPro" id="IPR003378">
    <property type="entry name" value="Fringe-like_glycosylTrfase"/>
</dbReference>
<keyword evidence="15" id="KW-1185">Reference proteome</keyword>
<dbReference type="UniPathway" id="UPA00378"/>
<dbReference type="Pfam" id="PF02434">
    <property type="entry name" value="Fringe"/>
    <property type="match status" value="1"/>
</dbReference>
<evidence type="ECO:0000256" key="9">
    <source>
        <dbReference type="ARBA" id="ARBA00022968"/>
    </source>
</evidence>
<evidence type="ECO:0000256" key="8">
    <source>
        <dbReference type="ARBA" id="ARBA00022741"/>
    </source>
</evidence>
<keyword evidence="5" id="KW-0328">Glycosyltransferase</keyword>